<dbReference type="GO" id="GO:0032259">
    <property type="term" value="P:methylation"/>
    <property type="evidence" value="ECO:0007669"/>
    <property type="project" value="UniProtKB-KW"/>
</dbReference>
<dbReference type="PANTHER" id="PTHR45277">
    <property type="entry name" value="EXPRESSED PROTEIN"/>
    <property type="match status" value="1"/>
</dbReference>
<dbReference type="CDD" id="cd02440">
    <property type="entry name" value="AdoMet_MTases"/>
    <property type="match status" value="1"/>
</dbReference>
<accession>A0ABQ4FMN3</accession>
<name>A0ABQ4FMN3_9ACTN</name>
<comment type="caution">
    <text evidence="3">The sequence shown here is derived from an EMBL/GenBank/DDBJ whole genome shotgun (WGS) entry which is preliminary data.</text>
</comment>
<dbReference type="InterPro" id="IPR029063">
    <property type="entry name" value="SAM-dependent_MTases_sf"/>
</dbReference>
<keyword evidence="4" id="KW-1185">Reference proteome</keyword>
<keyword evidence="1" id="KW-0812">Transmembrane</keyword>
<keyword evidence="3" id="KW-0808">Transferase</keyword>
<evidence type="ECO:0000313" key="4">
    <source>
        <dbReference type="Proteomes" id="UP000651728"/>
    </source>
</evidence>
<dbReference type="InterPro" id="IPR041698">
    <property type="entry name" value="Methyltransf_25"/>
</dbReference>
<reference evidence="3 4" key="1">
    <citation type="submission" date="2021-01" db="EMBL/GenBank/DDBJ databases">
        <title>Whole genome shotgun sequence of Microbispora amethystogenes NBRC 101907.</title>
        <authorList>
            <person name="Komaki H."/>
            <person name="Tamura T."/>
        </authorList>
    </citation>
    <scope>NUCLEOTIDE SEQUENCE [LARGE SCALE GENOMIC DNA]</scope>
    <source>
        <strain evidence="3 4">NBRC 101907</strain>
    </source>
</reference>
<sequence length="236" mass="24943">MDAPGVLAGLAVGGIAETGLAVILFGVDWVAPAVVLLVGGIMMLTGAAFFAHTTLRGKFLVWDEELDRLGLTGNERVLDLGCGRGLVLLRAAARVPGGHATGLDLWTADQSGNTAEATSANAAAEGVTGRVTLVTADMRDLPFADAEFDVVVSSLAVHNIPDDEGRALAVREAFRVLKPGGRLRLADFRNARRYAAVLRECGAADVEVYDLGWRFWYGGPHARTTMVAATAVRRET</sequence>
<dbReference type="Gene3D" id="3.40.50.150">
    <property type="entry name" value="Vaccinia Virus protein VP39"/>
    <property type="match status" value="1"/>
</dbReference>
<proteinExistence type="predicted"/>
<organism evidence="3 4">
    <name type="scientific">Microbispora amethystogenes</name>
    <dbReference type="NCBI Taxonomy" id="1427754"/>
    <lineage>
        <taxon>Bacteria</taxon>
        <taxon>Bacillati</taxon>
        <taxon>Actinomycetota</taxon>
        <taxon>Actinomycetes</taxon>
        <taxon>Streptosporangiales</taxon>
        <taxon>Streptosporangiaceae</taxon>
        <taxon>Microbispora</taxon>
    </lineage>
</organism>
<feature type="domain" description="Methyltransferase" evidence="2">
    <location>
        <begin position="77"/>
        <end position="181"/>
    </location>
</feature>
<dbReference type="SUPFAM" id="SSF53335">
    <property type="entry name" value="S-adenosyl-L-methionine-dependent methyltransferases"/>
    <property type="match status" value="1"/>
</dbReference>
<dbReference type="EMBL" id="BOOB01000054">
    <property type="protein sequence ID" value="GIH36069.1"/>
    <property type="molecule type" value="Genomic_DNA"/>
</dbReference>
<evidence type="ECO:0000259" key="2">
    <source>
        <dbReference type="Pfam" id="PF13649"/>
    </source>
</evidence>
<feature type="transmembrane region" description="Helical" evidence="1">
    <location>
        <begin position="33"/>
        <end position="51"/>
    </location>
</feature>
<protein>
    <submittedName>
        <fullName evidence="3">Type 11 methyltransferase</fullName>
    </submittedName>
</protein>
<dbReference type="Proteomes" id="UP000651728">
    <property type="component" value="Unassembled WGS sequence"/>
</dbReference>
<keyword evidence="3" id="KW-0489">Methyltransferase</keyword>
<keyword evidence="1" id="KW-0472">Membrane</keyword>
<dbReference type="PANTHER" id="PTHR45277:SF1">
    <property type="entry name" value="EXPRESSED PROTEIN"/>
    <property type="match status" value="1"/>
</dbReference>
<dbReference type="GO" id="GO:0008168">
    <property type="term" value="F:methyltransferase activity"/>
    <property type="evidence" value="ECO:0007669"/>
    <property type="project" value="UniProtKB-KW"/>
</dbReference>
<evidence type="ECO:0000256" key="1">
    <source>
        <dbReference type="SAM" id="Phobius"/>
    </source>
</evidence>
<dbReference type="Pfam" id="PF13649">
    <property type="entry name" value="Methyltransf_25"/>
    <property type="match status" value="1"/>
</dbReference>
<keyword evidence="1" id="KW-1133">Transmembrane helix</keyword>
<feature type="transmembrane region" description="Helical" evidence="1">
    <location>
        <begin position="7"/>
        <end position="27"/>
    </location>
</feature>
<evidence type="ECO:0000313" key="3">
    <source>
        <dbReference type="EMBL" id="GIH36069.1"/>
    </source>
</evidence>
<gene>
    <name evidence="3" type="ORF">Mam01_62330</name>
</gene>